<dbReference type="RefSeq" id="WP_014854847.1">
    <property type="nucleotide sequence ID" value="NC_018178.1"/>
</dbReference>
<reference evidence="5 6" key="1">
    <citation type="journal article" date="2013" name="PLoS ONE">
        <title>Genomic analysis of Melioribacter roseus, facultatively anaerobic organotrophic bacterium representing a novel deep lineage within Bacteriodetes/Chlorobi group.</title>
        <authorList>
            <person name="Kadnikov V.V."/>
            <person name="Mardanov A.V."/>
            <person name="Podosokorskaya O.A."/>
            <person name="Gavrilov S.N."/>
            <person name="Kublanov I.V."/>
            <person name="Beletsky A.V."/>
            <person name="Bonch-Osmolovskaya E.A."/>
            <person name="Ravin N.V."/>
        </authorList>
    </citation>
    <scope>NUCLEOTIDE SEQUENCE [LARGE SCALE GENOMIC DNA]</scope>
    <source>
        <strain evidence="6">JCM 17771 / P3M-2</strain>
    </source>
</reference>
<dbReference type="InterPro" id="IPR002034">
    <property type="entry name" value="AIPM/Hcit_synth_CS"/>
</dbReference>
<dbReference type="PROSITE" id="PS50991">
    <property type="entry name" value="PYR_CT"/>
    <property type="match status" value="1"/>
</dbReference>
<dbReference type="Pfam" id="PF00682">
    <property type="entry name" value="HMGL-like"/>
    <property type="match status" value="1"/>
</dbReference>
<dbReference type="AlphaFoldDB" id="I6Z2S0"/>
<organism evidence="5 6">
    <name type="scientific">Melioribacter roseus (strain DSM 23840 / JCM 17771 / VKM B-2668 / P3M-2)</name>
    <dbReference type="NCBI Taxonomy" id="1191523"/>
    <lineage>
        <taxon>Bacteria</taxon>
        <taxon>Pseudomonadati</taxon>
        <taxon>Ignavibacteriota</taxon>
        <taxon>Ignavibacteria</taxon>
        <taxon>Ignavibacteriales</taxon>
        <taxon>Melioribacteraceae</taxon>
        <taxon>Melioribacter</taxon>
    </lineage>
</organism>
<dbReference type="eggNOG" id="COG0119">
    <property type="taxonomic scope" value="Bacteria"/>
</dbReference>
<keyword evidence="6" id="KW-1185">Reference proteome</keyword>
<dbReference type="PROSITE" id="PS00816">
    <property type="entry name" value="AIPM_HOMOCIT_SYNTH_2"/>
    <property type="match status" value="1"/>
</dbReference>
<evidence type="ECO:0000259" key="4">
    <source>
        <dbReference type="PROSITE" id="PS50991"/>
    </source>
</evidence>
<dbReference type="GO" id="GO:0046912">
    <property type="term" value="F:acyltransferase activity, acyl groups converted into alkyl on transfer"/>
    <property type="evidence" value="ECO:0007669"/>
    <property type="project" value="InterPro"/>
</dbReference>
<dbReference type="HOGENOM" id="CLU_022158_4_2_10"/>
<protein>
    <submittedName>
        <fullName evidence="5">2-isopropylmalate synthase</fullName>
    </submittedName>
</protein>
<keyword evidence="2 3" id="KW-0808">Transferase</keyword>
<dbReference type="Proteomes" id="UP000009011">
    <property type="component" value="Chromosome"/>
</dbReference>
<evidence type="ECO:0000313" key="6">
    <source>
        <dbReference type="Proteomes" id="UP000009011"/>
    </source>
</evidence>
<dbReference type="InterPro" id="IPR000891">
    <property type="entry name" value="PYR_CT"/>
</dbReference>
<dbReference type="Gene3D" id="3.20.20.70">
    <property type="entry name" value="Aldolase class I"/>
    <property type="match status" value="1"/>
</dbReference>
<dbReference type="InterPro" id="IPR054691">
    <property type="entry name" value="LeuA/HCS_post-cat"/>
</dbReference>
<dbReference type="GO" id="GO:0019752">
    <property type="term" value="P:carboxylic acid metabolic process"/>
    <property type="evidence" value="ECO:0007669"/>
    <property type="project" value="InterPro"/>
</dbReference>
<feature type="domain" description="Pyruvate carboxyltransferase" evidence="4">
    <location>
        <begin position="2"/>
        <end position="262"/>
    </location>
</feature>
<gene>
    <name evidence="5" type="ordered locus">MROS_0166</name>
</gene>
<dbReference type="OrthoDB" id="9804858at2"/>
<name>I6Z2S0_MELRP</name>
<sequence length="386" mass="42648">MVWVLDSTLREGEQTPGVYFDKHIKLAIANMLDEVGVDIIEAGHPMVTPEIHAAVKSIAQKDYKAIVGAHSRSLKADVDLALECGVNFIGIFYCVSDERLNNVFKKDLNTAINQITDVIKYAKSQKPDLLVRYTPEDTVRSQFENVVTAAVAAVEAGADIISVADTTGYMVPGTKRSMYDYISRLKDEFAKRNLNPKVAVHCHNDRGLALANSLDAYRAGADIIDATTLGLGERAGITDLAQLLVVLTVDFGENRWNLKKLPELYDLVSKHSGVPIPHNFPMTGKNAFTHCAGVHTHAASINPMHYESLTPELLGRQREFALDHMSGIASLRYALGLIGENEIDEEMQNDILKEVKAVGQRGRTIDLSELKHIVDAVKHHQTYKHI</sequence>
<proteinExistence type="inferred from homology"/>
<dbReference type="EMBL" id="CP003557">
    <property type="protein sequence ID" value="AFN73410.1"/>
    <property type="molecule type" value="Genomic_DNA"/>
</dbReference>
<dbReference type="Pfam" id="PF22617">
    <property type="entry name" value="HCS_D2"/>
    <property type="match status" value="1"/>
</dbReference>
<dbReference type="PANTHER" id="PTHR42880:SF1">
    <property type="entry name" value="ISOPROPYLMALATE_HOMOCITRATE_CITRAMALATE SYNTHASE FAMILY PROTEIN"/>
    <property type="match status" value="1"/>
</dbReference>
<dbReference type="InterPro" id="IPR013785">
    <property type="entry name" value="Aldolase_TIM"/>
</dbReference>
<dbReference type="PROSITE" id="PS00815">
    <property type="entry name" value="AIPM_HOMOCIT_SYNTH_1"/>
    <property type="match status" value="1"/>
</dbReference>
<evidence type="ECO:0000313" key="5">
    <source>
        <dbReference type="EMBL" id="AFN73410.1"/>
    </source>
</evidence>
<accession>I6Z2S0</accession>
<evidence type="ECO:0000256" key="1">
    <source>
        <dbReference type="ARBA" id="ARBA00006154"/>
    </source>
</evidence>
<dbReference type="SUPFAM" id="SSF51569">
    <property type="entry name" value="Aldolase"/>
    <property type="match status" value="1"/>
</dbReference>
<dbReference type="STRING" id="1191523.MROS_0166"/>
<comment type="similarity">
    <text evidence="1 3">Belongs to the alpha-IPM synthase/homocitrate synthase family.</text>
</comment>
<dbReference type="KEGG" id="mro:MROS_0166"/>
<dbReference type="Gene3D" id="1.10.238.260">
    <property type="match status" value="1"/>
</dbReference>
<dbReference type="PANTHER" id="PTHR42880">
    <property type="entry name" value="HOMOCITRATE SYNTHASE"/>
    <property type="match status" value="1"/>
</dbReference>
<evidence type="ECO:0000256" key="3">
    <source>
        <dbReference type="RuleBase" id="RU003523"/>
    </source>
</evidence>
<evidence type="ECO:0000256" key="2">
    <source>
        <dbReference type="ARBA" id="ARBA00022679"/>
    </source>
</evidence>